<evidence type="ECO:0000256" key="4">
    <source>
        <dbReference type="ARBA" id="ARBA00023295"/>
    </source>
</evidence>
<dbReference type="EC" id="3.2.1.1" evidence="6"/>
<dbReference type="InterPro" id="IPR013783">
    <property type="entry name" value="Ig-like_fold"/>
</dbReference>
<protein>
    <recommendedName>
        <fullName evidence="6">Alpha-amylase</fullName>
        <ecNumber evidence="6">3.2.1.1</ecNumber>
    </recommendedName>
</protein>
<sequence>MNRSTLSSCAALALALLAPAGQATAATQQAQASTAVMVQGFHWNSANATSPNWYNVLQGKAGELGTMGFTHVWLPPPTDASSTQGYLPRQLNVLNSRYGSETDLKNAITAFTNAGLKSVADVVINHRVGTTGWYDFTNPAWGTYAVAAGDECNCSTGAADTGDSYGAARDIDHTNTVVQTDLKNWLSTRLKGVGFSGIRYDYSKGYGASYAKLYHDAMAPDFCVGEIWTDLNYANVDAHRQLLVNWVDGTQGTCGVFDFTTKGLLNQALAYNEYGRLKDSTGKPAGGIGWWAQKMVTFVDNHDTGPSESCGNGQNHWPVPCDKVMQGYAYVLTHPGIPSVYYAHIFDWGLKAPIKALMDVRKAQGLTSTSTVAIQRAENGLYAAIINGNTAMKIGATAWDPGTGWTLAASGSGYSVWTKGTTGGGGGTCTEVPVTFSIANANTTFGQDLYVVGNQTKLGNWAPANSFKLTIQGTGANATWSGTVNLSPSTAIQYKFIKYNVSTGAVVWESNAPTTSGNREATTAACGSSTTLNGGNFRF</sequence>
<dbReference type="SMART" id="SM00810">
    <property type="entry name" value="Alpha-amyl_C2"/>
    <property type="match status" value="1"/>
</dbReference>
<dbReference type="RefSeq" id="WP_063796882.1">
    <property type="nucleotide sequence ID" value="NZ_CP011509.1"/>
</dbReference>
<feature type="chain" id="PRO_5042062506" description="Alpha-amylase" evidence="7">
    <location>
        <begin position="26"/>
        <end position="539"/>
    </location>
</feature>
<dbReference type="SUPFAM" id="SSF49452">
    <property type="entry name" value="Starch-binding domain-like"/>
    <property type="match status" value="1"/>
</dbReference>
<dbReference type="GO" id="GO:0005509">
    <property type="term" value="F:calcium ion binding"/>
    <property type="evidence" value="ECO:0007669"/>
    <property type="project" value="InterPro"/>
</dbReference>
<evidence type="ECO:0000313" key="12">
    <source>
        <dbReference type="Proteomes" id="UP000256345"/>
    </source>
</evidence>
<dbReference type="Pfam" id="PF07821">
    <property type="entry name" value="Alpha-amyl_C2"/>
    <property type="match status" value="1"/>
</dbReference>
<dbReference type="PROSITE" id="PS51166">
    <property type="entry name" value="CBM20"/>
    <property type="match status" value="1"/>
</dbReference>
<evidence type="ECO:0000259" key="8">
    <source>
        <dbReference type="PROSITE" id="PS51166"/>
    </source>
</evidence>
<dbReference type="Proteomes" id="UP000256345">
    <property type="component" value="Unassembled WGS sequence"/>
</dbReference>
<proteinExistence type="inferred from homology"/>
<dbReference type="InterPro" id="IPR017853">
    <property type="entry name" value="GH"/>
</dbReference>
<evidence type="ECO:0000256" key="2">
    <source>
        <dbReference type="ARBA" id="ARBA00022801"/>
    </source>
</evidence>
<keyword evidence="2 6" id="KW-0378">Hydrolase</keyword>
<dbReference type="EMBL" id="CP011509">
    <property type="protein sequence ID" value="AKJ02217.1"/>
    <property type="molecule type" value="Genomic_DNA"/>
</dbReference>
<gene>
    <name evidence="9" type="ORF">AA314_03843</name>
    <name evidence="10" type="ORF">ATI61_108394</name>
</gene>
<evidence type="ECO:0000313" key="9">
    <source>
        <dbReference type="EMBL" id="AKJ02217.1"/>
    </source>
</evidence>
<evidence type="ECO:0000256" key="6">
    <source>
        <dbReference type="RuleBase" id="RU361134"/>
    </source>
</evidence>
<dbReference type="CDD" id="cd11314">
    <property type="entry name" value="AmyAc_arch_bac_plant_AmyA"/>
    <property type="match status" value="1"/>
</dbReference>
<keyword evidence="4 6" id="KW-0326">Glycosidase</keyword>
<dbReference type="SMART" id="SM01065">
    <property type="entry name" value="CBM_2"/>
    <property type="match status" value="1"/>
</dbReference>
<keyword evidence="3 6" id="KW-0119">Carbohydrate metabolism</keyword>
<evidence type="ECO:0000256" key="7">
    <source>
        <dbReference type="SAM" id="SignalP"/>
    </source>
</evidence>
<feature type="signal peptide" evidence="7">
    <location>
        <begin position="1"/>
        <end position="25"/>
    </location>
</feature>
<organism evidence="9 11">
    <name type="scientific">Archangium gephyra</name>
    <dbReference type="NCBI Taxonomy" id="48"/>
    <lineage>
        <taxon>Bacteria</taxon>
        <taxon>Pseudomonadati</taxon>
        <taxon>Myxococcota</taxon>
        <taxon>Myxococcia</taxon>
        <taxon>Myxococcales</taxon>
        <taxon>Cystobacterineae</taxon>
        <taxon>Archangiaceae</taxon>
        <taxon>Archangium</taxon>
    </lineage>
</organism>
<dbReference type="KEGG" id="age:AA314_03843"/>
<accession>A0AAC8TDV7</accession>
<dbReference type="GO" id="GO:0005975">
    <property type="term" value="P:carbohydrate metabolic process"/>
    <property type="evidence" value="ECO:0007669"/>
    <property type="project" value="InterPro"/>
</dbReference>
<evidence type="ECO:0000313" key="11">
    <source>
        <dbReference type="Proteomes" id="UP000035579"/>
    </source>
</evidence>
<dbReference type="InterPro" id="IPR013780">
    <property type="entry name" value="Glyco_hydro_b"/>
</dbReference>
<dbReference type="GO" id="GO:0004556">
    <property type="term" value="F:alpha-amylase activity"/>
    <property type="evidence" value="ECO:0007669"/>
    <property type="project" value="UniProtKB-UniRule"/>
</dbReference>
<feature type="domain" description="CBM20" evidence="8">
    <location>
        <begin position="426"/>
        <end position="539"/>
    </location>
</feature>
<dbReference type="InterPro" id="IPR006047">
    <property type="entry name" value="GH13_cat_dom"/>
</dbReference>
<dbReference type="GO" id="GO:2001070">
    <property type="term" value="F:starch binding"/>
    <property type="evidence" value="ECO:0007669"/>
    <property type="project" value="InterPro"/>
</dbReference>
<reference evidence="9 11" key="1">
    <citation type="submission" date="2015-05" db="EMBL/GenBank/DDBJ databases">
        <title>Genome assembly of Archangium gephyra DSM 2261.</title>
        <authorList>
            <person name="Sharma G."/>
            <person name="Subramanian S."/>
        </authorList>
    </citation>
    <scope>NUCLEOTIDE SEQUENCE [LARGE SCALE GENOMIC DNA]</scope>
    <source>
        <strain evidence="9 11">DSM 2261</strain>
    </source>
</reference>
<dbReference type="EMBL" id="QUMU01000008">
    <property type="protein sequence ID" value="REG28852.1"/>
    <property type="molecule type" value="Genomic_DNA"/>
</dbReference>
<dbReference type="AlphaFoldDB" id="A0AAC8TDV7"/>
<dbReference type="Gene3D" id="3.20.20.80">
    <property type="entry name" value="Glycosidases"/>
    <property type="match status" value="1"/>
</dbReference>
<dbReference type="Proteomes" id="UP000035579">
    <property type="component" value="Chromosome"/>
</dbReference>
<dbReference type="InterPro" id="IPR006046">
    <property type="entry name" value="Alpha_amylase"/>
</dbReference>
<evidence type="ECO:0000256" key="1">
    <source>
        <dbReference type="ARBA" id="ARBA00008061"/>
    </source>
</evidence>
<name>A0AAC8TDV7_9BACT</name>
<dbReference type="PRINTS" id="PR00110">
    <property type="entry name" value="ALPHAAMYLASE"/>
</dbReference>
<comment type="similarity">
    <text evidence="1 5">Belongs to the glycosyl hydrolase 13 family.</text>
</comment>
<evidence type="ECO:0000313" key="10">
    <source>
        <dbReference type="EMBL" id="REG28852.1"/>
    </source>
</evidence>
<dbReference type="InterPro" id="IPR012850">
    <property type="entry name" value="A-amylase_bs_C"/>
</dbReference>
<keyword evidence="7" id="KW-0732">Signal</keyword>
<dbReference type="SUPFAM" id="SSF51445">
    <property type="entry name" value="(Trans)glycosidases"/>
    <property type="match status" value="1"/>
</dbReference>
<reference evidence="10 12" key="2">
    <citation type="submission" date="2018-08" db="EMBL/GenBank/DDBJ databases">
        <title>Genomic Encyclopedia of Archaeal and Bacterial Type Strains, Phase II (KMG-II): from individual species to whole genera.</title>
        <authorList>
            <person name="Goeker M."/>
        </authorList>
    </citation>
    <scope>NUCLEOTIDE SEQUENCE [LARGE SCALE GENOMIC DNA]</scope>
    <source>
        <strain evidence="10 12">DSM 2261</strain>
    </source>
</reference>
<dbReference type="InterPro" id="IPR013784">
    <property type="entry name" value="Carb-bd-like_fold"/>
</dbReference>
<dbReference type="SMART" id="SM00642">
    <property type="entry name" value="Aamy"/>
    <property type="match status" value="1"/>
</dbReference>
<dbReference type="SUPFAM" id="SSF51011">
    <property type="entry name" value="Glycosyl hydrolase domain"/>
    <property type="match status" value="1"/>
</dbReference>
<comment type="catalytic activity">
    <reaction evidence="6">
        <text>Endohydrolysis of (1-&gt;4)-alpha-D-glucosidic linkages in polysaccharides containing three or more (1-&gt;4)-alpha-linked D-glucose units.</text>
        <dbReference type="EC" id="3.2.1.1"/>
    </reaction>
</comment>
<dbReference type="Gene3D" id="2.60.40.10">
    <property type="entry name" value="Immunoglobulins"/>
    <property type="match status" value="1"/>
</dbReference>
<dbReference type="Gene3D" id="2.60.40.1180">
    <property type="entry name" value="Golgi alpha-mannosidase II"/>
    <property type="match status" value="1"/>
</dbReference>
<dbReference type="Pfam" id="PF00686">
    <property type="entry name" value="CBM_20"/>
    <property type="match status" value="1"/>
</dbReference>
<evidence type="ECO:0000256" key="3">
    <source>
        <dbReference type="ARBA" id="ARBA00023277"/>
    </source>
</evidence>
<keyword evidence="12" id="KW-1185">Reference proteome</keyword>
<dbReference type="Pfam" id="PF00128">
    <property type="entry name" value="Alpha-amylase"/>
    <property type="match status" value="1"/>
</dbReference>
<dbReference type="PANTHER" id="PTHR43447">
    <property type="entry name" value="ALPHA-AMYLASE"/>
    <property type="match status" value="1"/>
</dbReference>
<dbReference type="InterPro" id="IPR002044">
    <property type="entry name" value="CBM20"/>
</dbReference>
<evidence type="ECO:0000256" key="5">
    <source>
        <dbReference type="RuleBase" id="RU003615"/>
    </source>
</evidence>